<dbReference type="InterPro" id="IPR013783">
    <property type="entry name" value="Ig-like_fold"/>
</dbReference>
<dbReference type="SUPFAM" id="SSF48208">
    <property type="entry name" value="Six-hairpin glycosidases"/>
    <property type="match status" value="1"/>
</dbReference>
<evidence type="ECO:0000259" key="8">
    <source>
        <dbReference type="Pfam" id="PF17390"/>
    </source>
</evidence>
<sequence length="918" mass="101981">MQLYTPRLFAMKKIFLLPLGLALSMCATAQVATGRLLTENQPHPVGLDVRQPRFTWQLVSDKRNVLQTAYELQVLEDGGGKVWSTGKIASLQSVLVPYRGPALESGKAYRWQVRVWDNSGKASAWSQPALWQMGLLQPADWKAQWIEPGFAEEPSRPSPLMRKEFSTGKKIARATAYITAHGMYDAQINGKRVGDAYLTPGWTAYQKRLQYQVYDVTSLLQQGRNAIGVSLGSGWYRGIIGFSNNSNVYGKDIALLMQLDIRYADGSTETIVTDDTWKSSTGAIRYAEIYNGEKVDNRMAKEGWSLPGFKDADWSGVKVGNHSKDVLVATYNEPVRKKEVFAPQRIFTTPSGEKVIDFGQNLVGWVQLKASGKSGDQIVLSHAEILDKTGNFYTTNLRAAHARDTFILRGNGVETYEPTFTWHGFRYLRVEGYPGELKPENFKAVVLYSDMAPTGTFTSSNSLVNQLQQNIQWGQKGNFLDVPTDCPQRDERLGWTGDAQVFSRTAMFNMNVHPFFTKWLKDVEADQVAGSVPFVVPNVIGAGALGSAGWADVATVVPWNLYLHYGDTGVLAAQYNSMKAWVEFMRGKSKDNLWNTGFHFGDWLFYRPDDDNDGRAAVTDKYLIAQCFYAHSTQLLINAATVLGKQDEAAAYTSLLQNIKDAFRKEYMSASGRLVSGTQTAYVLALHFDMLPEELRAATAQRLADNVKSYGHLTTGFLGTPYLCEVLSRFGFTDQAYNLLQREQYPSWLYPVKMGATTIWERWDGQKPDSSFQTPGMNSFNHYAYGAIGDWMYRTMVGLDTYEDGPGYKHIRVKPLPGGSFTHASARMDTYYGTVAAGWKKEAGNFLLEVQVPANTRASVFVPAATAGEVKENGVMVTGAKDIEVRGSSNGYVELQVGSGKYQFSAPLPANATTKASN</sequence>
<dbReference type="InterPro" id="IPR035398">
    <property type="entry name" value="Bac_rhamnosid_C"/>
</dbReference>
<dbReference type="PIRSF" id="PIRSF010631">
    <property type="entry name" value="A-rhamnsds"/>
    <property type="match status" value="1"/>
</dbReference>
<dbReference type="Pfam" id="PF25788">
    <property type="entry name" value="Ig_Rha78A_N"/>
    <property type="match status" value="1"/>
</dbReference>
<dbReference type="InterPro" id="IPR012341">
    <property type="entry name" value="6hp_glycosidase-like_sf"/>
</dbReference>
<dbReference type="EC" id="3.2.1.40" evidence="2"/>
<dbReference type="InterPro" id="IPR008928">
    <property type="entry name" value="6-hairpin_glycosidase_sf"/>
</dbReference>
<feature type="domain" description="Alpha-L-rhamnosidase six-hairpin glycosidase" evidence="7">
    <location>
        <begin position="454"/>
        <end position="795"/>
    </location>
</feature>
<organism evidence="9 10">
    <name type="scientific">Cnuella takakiae</name>
    <dbReference type="NCBI Taxonomy" id="1302690"/>
    <lineage>
        <taxon>Bacteria</taxon>
        <taxon>Pseudomonadati</taxon>
        <taxon>Bacteroidota</taxon>
        <taxon>Chitinophagia</taxon>
        <taxon>Chitinophagales</taxon>
        <taxon>Chitinophagaceae</taxon>
        <taxon>Cnuella</taxon>
    </lineage>
</organism>
<evidence type="ECO:0000313" key="10">
    <source>
        <dbReference type="Proteomes" id="UP000184368"/>
    </source>
</evidence>
<keyword evidence="4" id="KW-0732">Signal</keyword>
<dbReference type="Gene3D" id="2.60.420.10">
    <property type="entry name" value="Maltose phosphorylase, domain 3"/>
    <property type="match status" value="1"/>
</dbReference>
<dbReference type="GO" id="GO:0030596">
    <property type="term" value="F:alpha-L-rhamnosidase activity"/>
    <property type="evidence" value="ECO:0007669"/>
    <property type="project" value="UniProtKB-EC"/>
</dbReference>
<keyword evidence="3" id="KW-0378">Hydrolase</keyword>
<gene>
    <name evidence="9" type="ORF">SAMN05444008_107148</name>
</gene>
<evidence type="ECO:0000256" key="4">
    <source>
        <dbReference type="SAM" id="SignalP"/>
    </source>
</evidence>
<feature type="chain" id="PRO_5012138124" description="alpha-L-rhamnosidase" evidence="4">
    <location>
        <begin position="30"/>
        <end position="918"/>
    </location>
</feature>
<dbReference type="Pfam" id="PF17389">
    <property type="entry name" value="Bac_rhamnosid6H"/>
    <property type="match status" value="1"/>
</dbReference>
<reference evidence="9 10" key="1">
    <citation type="submission" date="2016-11" db="EMBL/GenBank/DDBJ databases">
        <authorList>
            <person name="Jaros S."/>
            <person name="Januszkiewicz K."/>
            <person name="Wedrychowicz H."/>
        </authorList>
    </citation>
    <scope>NUCLEOTIDE SEQUENCE [LARGE SCALE GENOMIC DNA]</scope>
    <source>
        <strain evidence="9 10">DSM 26897</strain>
    </source>
</reference>
<dbReference type="Gene3D" id="2.60.120.260">
    <property type="entry name" value="Galactose-binding domain-like"/>
    <property type="match status" value="2"/>
</dbReference>
<feature type="domain" description="Alpha-L-rhamnosidase C-terminal" evidence="8">
    <location>
        <begin position="803"/>
        <end position="873"/>
    </location>
</feature>
<dbReference type="PANTHER" id="PTHR33307">
    <property type="entry name" value="ALPHA-RHAMNOSIDASE (EUROFUNG)"/>
    <property type="match status" value="1"/>
</dbReference>
<dbReference type="STRING" id="1302690.BUE76_16715"/>
<dbReference type="InterPro" id="IPR035396">
    <property type="entry name" value="Bac_rhamnosid6H"/>
</dbReference>
<name>A0A1M5B5D3_9BACT</name>
<evidence type="ECO:0000256" key="2">
    <source>
        <dbReference type="ARBA" id="ARBA00012652"/>
    </source>
</evidence>
<dbReference type="Pfam" id="PF05592">
    <property type="entry name" value="Bac_rhamnosid"/>
    <property type="match status" value="1"/>
</dbReference>
<feature type="signal peptide" evidence="4">
    <location>
        <begin position="1"/>
        <end position="29"/>
    </location>
</feature>
<dbReference type="EMBL" id="FQUO01000007">
    <property type="protein sequence ID" value="SHF37689.1"/>
    <property type="molecule type" value="Genomic_DNA"/>
</dbReference>
<evidence type="ECO:0000259" key="5">
    <source>
        <dbReference type="Pfam" id="PF05592"/>
    </source>
</evidence>
<comment type="catalytic activity">
    <reaction evidence="1">
        <text>Hydrolysis of terminal non-reducing alpha-L-rhamnose residues in alpha-L-rhamnosides.</text>
        <dbReference type="EC" id="3.2.1.40"/>
    </reaction>
</comment>
<evidence type="ECO:0000256" key="1">
    <source>
        <dbReference type="ARBA" id="ARBA00001445"/>
    </source>
</evidence>
<evidence type="ECO:0000259" key="7">
    <source>
        <dbReference type="Pfam" id="PF17389"/>
    </source>
</evidence>
<dbReference type="Gene3D" id="2.60.40.10">
    <property type="entry name" value="Immunoglobulins"/>
    <property type="match status" value="1"/>
</dbReference>
<dbReference type="InterPro" id="IPR016007">
    <property type="entry name" value="Alpha_rhamnosid"/>
</dbReference>
<dbReference type="PANTHER" id="PTHR33307:SF6">
    <property type="entry name" value="ALPHA-RHAMNOSIDASE (EUROFUNG)-RELATED"/>
    <property type="match status" value="1"/>
</dbReference>
<dbReference type="Pfam" id="PF08531">
    <property type="entry name" value="Bac_rhamnosid_N"/>
    <property type="match status" value="1"/>
</dbReference>
<dbReference type="Pfam" id="PF17390">
    <property type="entry name" value="Bac_rhamnosid_C"/>
    <property type="match status" value="1"/>
</dbReference>
<dbReference type="GO" id="GO:0005975">
    <property type="term" value="P:carbohydrate metabolic process"/>
    <property type="evidence" value="ECO:0007669"/>
    <property type="project" value="InterPro"/>
</dbReference>
<feature type="domain" description="Alpha-L-rhamnosidase concanavalin-like" evidence="5">
    <location>
        <begin position="348"/>
        <end position="448"/>
    </location>
</feature>
<keyword evidence="10" id="KW-1185">Reference proteome</keyword>
<dbReference type="InterPro" id="IPR008902">
    <property type="entry name" value="Rhamnosid_concanavalin"/>
</dbReference>
<accession>A0A1M5B5D3</accession>
<dbReference type="Proteomes" id="UP000184368">
    <property type="component" value="Unassembled WGS sequence"/>
</dbReference>
<protein>
    <recommendedName>
        <fullName evidence="2">alpha-L-rhamnosidase</fullName>
        <ecNumber evidence="2">3.2.1.40</ecNumber>
    </recommendedName>
</protein>
<dbReference type="InterPro" id="IPR013737">
    <property type="entry name" value="Bac_rhamnosid_N"/>
</dbReference>
<evidence type="ECO:0000259" key="6">
    <source>
        <dbReference type="Pfam" id="PF08531"/>
    </source>
</evidence>
<evidence type="ECO:0000256" key="3">
    <source>
        <dbReference type="ARBA" id="ARBA00022801"/>
    </source>
</evidence>
<evidence type="ECO:0000313" key="9">
    <source>
        <dbReference type="EMBL" id="SHF37689.1"/>
    </source>
</evidence>
<feature type="domain" description="Bacterial alpha-L-rhamnosidase N-terminal" evidence="6">
    <location>
        <begin position="169"/>
        <end position="339"/>
    </location>
</feature>
<proteinExistence type="predicted"/>
<dbReference type="Gene3D" id="1.50.10.10">
    <property type="match status" value="1"/>
</dbReference>
<dbReference type="AlphaFoldDB" id="A0A1M5B5D3"/>